<keyword evidence="2" id="KW-0805">Transcription regulation</keyword>
<dbReference type="GO" id="GO:0006352">
    <property type="term" value="P:DNA-templated transcription initiation"/>
    <property type="evidence" value="ECO:0007669"/>
    <property type="project" value="InterPro"/>
</dbReference>
<dbReference type="PANTHER" id="PTHR43133">
    <property type="entry name" value="RNA POLYMERASE ECF-TYPE SIGMA FACTO"/>
    <property type="match status" value="1"/>
</dbReference>
<evidence type="ECO:0000256" key="5">
    <source>
        <dbReference type="ARBA" id="ARBA00023163"/>
    </source>
</evidence>
<dbReference type="InterPro" id="IPR013324">
    <property type="entry name" value="RNA_pol_sigma_r3/r4-like"/>
</dbReference>
<protein>
    <submittedName>
        <fullName evidence="8">RNA polymerase subunit sigma</fullName>
    </submittedName>
</protein>
<dbReference type="GO" id="GO:0003677">
    <property type="term" value="F:DNA binding"/>
    <property type="evidence" value="ECO:0007669"/>
    <property type="project" value="UniProtKB-KW"/>
</dbReference>
<evidence type="ECO:0000313" key="9">
    <source>
        <dbReference type="Proteomes" id="UP000245461"/>
    </source>
</evidence>
<dbReference type="SUPFAM" id="SSF88946">
    <property type="entry name" value="Sigma2 domain of RNA polymerase sigma factors"/>
    <property type="match status" value="1"/>
</dbReference>
<proteinExistence type="inferred from homology"/>
<evidence type="ECO:0000256" key="1">
    <source>
        <dbReference type="ARBA" id="ARBA00010641"/>
    </source>
</evidence>
<evidence type="ECO:0000259" key="6">
    <source>
        <dbReference type="Pfam" id="PF04542"/>
    </source>
</evidence>
<comment type="caution">
    <text evidence="8">The sequence shown here is derived from an EMBL/GenBank/DDBJ whole genome shotgun (WGS) entry which is preliminary data.</text>
</comment>
<dbReference type="Proteomes" id="UP000245461">
    <property type="component" value="Unassembled WGS sequence"/>
</dbReference>
<gene>
    <name evidence="8" type="ORF">DKG74_03775</name>
</gene>
<keyword evidence="9" id="KW-1185">Reference proteome</keyword>
<dbReference type="InterPro" id="IPR036388">
    <property type="entry name" value="WH-like_DNA-bd_sf"/>
</dbReference>
<organism evidence="8 9">
    <name type="scientific">Zavarzinia aquatilis</name>
    <dbReference type="NCBI Taxonomy" id="2211142"/>
    <lineage>
        <taxon>Bacteria</taxon>
        <taxon>Pseudomonadati</taxon>
        <taxon>Pseudomonadota</taxon>
        <taxon>Alphaproteobacteria</taxon>
        <taxon>Rhodospirillales</taxon>
        <taxon>Zavarziniaceae</taxon>
        <taxon>Zavarzinia</taxon>
    </lineage>
</organism>
<name>A0A317EDA4_9PROT</name>
<dbReference type="InterPro" id="IPR007627">
    <property type="entry name" value="RNA_pol_sigma70_r2"/>
</dbReference>
<dbReference type="EMBL" id="QGLE01000002">
    <property type="protein sequence ID" value="PWR24899.1"/>
    <property type="molecule type" value="Genomic_DNA"/>
</dbReference>
<evidence type="ECO:0000256" key="2">
    <source>
        <dbReference type="ARBA" id="ARBA00023015"/>
    </source>
</evidence>
<evidence type="ECO:0000256" key="4">
    <source>
        <dbReference type="ARBA" id="ARBA00023125"/>
    </source>
</evidence>
<dbReference type="InterPro" id="IPR013325">
    <property type="entry name" value="RNA_pol_sigma_r2"/>
</dbReference>
<dbReference type="InterPro" id="IPR013249">
    <property type="entry name" value="RNA_pol_sigma70_r4_t2"/>
</dbReference>
<dbReference type="OrthoDB" id="7041663at2"/>
<dbReference type="AlphaFoldDB" id="A0A317EDA4"/>
<dbReference type="InterPro" id="IPR039425">
    <property type="entry name" value="RNA_pol_sigma-70-like"/>
</dbReference>
<feature type="domain" description="RNA polymerase sigma-70 region 2" evidence="6">
    <location>
        <begin position="31"/>
        <end position="97"/>
    </location>
</feature>
<evidence type="ECO:0000256" key="3">
    <source>
        <dbReference type="ARBA" id="ARBA00023082"/>
    </source>
</evidence>
<dbReference type="Gene3D" id="1.10.10.10">
    <property type="entry name" value="Winged helix-like DNA-binding domain superfamily/Winged helix DNA-binding domain"/>
    <property type="match status" value="1"/>
</dbReference>
<reference evidence="8 9" key="1">
    <citation type="submission" date="2018-05" db="EMBL/GenBank/DDBJ databases">
        <title>Zavarzinia sp. HR-AS.</title>
        <authorList>
            <person name="Lee Y."/>
            <person name="Jeon C.O."/>
        </authorList>
    </citation>
    <scope>NUCLEOTIDE SEQUENCE [LARGE SCALE GENOMIC DNA]</scope>
    <source>
        <strain evidence="8 9">HR-AS</strain>
    </source>
</reference>
<accession>A0A317EDA4</accession>
<keyword evidence="4" id="KW-0238">DNA-binding</keyword>
<dbReference type="InterPro" id="IPR014284">
    <property type="entry name" value="RNA_pol_sigma-70_dom"/>
</dbReference>
<keyword evidence="5" id="KW-0804">Transcription</keyword>
<evidence type="ECO:0000313" key="8">
    <source>
        <dbReference type="EMBL" id="PWR24899.1"/>
    </source>
</evidence>
<sequence length="193" mass="21348">MADGGEEGEELARLMAAAQDGDKRAYATLLQAVTPYLRAQARRYLRSPQDVEDVVQEILLTIHRVRHTYDPARPFLPWLVAIARRRVVDRLRGKGRRDSHEVVVSPDDETFANAPANIPEEEADHSRLHAAIAALPPGQRLAVELLKFKDMSLKEASDFSGMSVGSLKVAAHRAYKALRMALTGSPGEDETRG</sequence>
<comment type="similarity">
    <text evidence="1">Belongs to the sigma-70 factor family. ECF subfamily.</text>
</comment>
<dbReference type="Gene3D" id="1.10.1740.10">
    <property type="match status" value="1"/>
</dbReference>
<dbReference type="PANTHER" id="PTHR43133:SF58">
    <property type="entry name" value="ECF RNA POLYMERASE SIGMA FACTOR SIGD"/>
    <property type="match status" value="1"/>
</dbReference>
<dbReference type="SUPFAM" id="SSF88659">
    <property type="entry name" value="Sigma3 and sigma4 domains of RNA polymerase sigma factors"/>
    <property type="match status" value="1"/>
</dbReference>
<dbReference type="GO" id="GO:0016987">
    <property type="term" value="F:sigma factor activity"/>
    <property type="evidence" value="ECO:0007669"/>
    <property type="project" value="UniProtKB-KW"/>
</dbReference>
<evidence type="ECO:0000259" key="7">
    <source>
        <dbReference type="Pfam" id="PF08281"/>
    </source>
</evidence>
<dbReference type="NCBIfam" id="TIGR02937">
    <property type="entry name" value="sigma70-ECF"/>
    <property type="match status" value="1"/>
</dbReference>
<dbReference type="Pfam" id="PF08281">
    <property type="entry name" value="Sigma70_r4_2"/>
    <property type="match status" value="1"/>
</dbReference>
<dbReference type="Pfam" id="PF04542">
    <property type="entry name" value="Sigma70_r2"/>
    <property type="match status" value="1"/>
</dbReference>
<dbReference type="RefSeq" id="WP_109902804.1">
    <property type="nucleotide sequence ID" value="NZ_QGLE01000002.1"/>
</dbReference>
<feature type="domain" description="RNA polymerase sigma factor 70 region 4 type 2" evidence="7">
    <location>
        <begin position="127"/>
        <end position="178"/>
    </location>
</feature>
<keyword evidence="3" id="KW-0731">Sigma factor</keyword>